<keyword evidence="2" id="KW-0614">Plasmid</keyword>
<evidence type="ECO:0000313" key="2">
    <source>
        <dbReference type="EMBL" id="CAD0363008.1"/>
    </source>
</evidence>
<feature type="transmembrane region" description="Helical" evidence="1">
    <location>
        <begin position="59"/>
        <end position="78"/>
    </location>
</feature>
<sequence length="82" mass="8804">MFNAIPMKAALDFLRELSSTSAAVSLPLSLLSAALWSTVRYEPGSTDGSDFCLTVFKMSALYFVASITGYVAFTRIAGRIAD</sequence>
<dbReference type="EMBL" id="LR828254">
    <property type="protein sequence ID" value="CAD0363005.1"/>
    <property type="molecule type" value="Genomic_DNA"/>
</dbReference>
<keyword evidence="1" id="KW-0472">Membrane</keyword>
<reference evidence="2" key="1">
    <citation type="submission" date="2020-07" db="EMBL/GenBank/DDBJ databases">
        <authorList>
            <person name="Pothier F. J."/>
        </authorList>
    </citation>
    <scope>NUCLEOTIDE SEQUENCE [LARGE SCALE GENOMIC DNA]</scope>
    <source>
        <plasmid evidence="2">CFBP8129_p211</plasmid>
    </source>
</reference>
<geneLocation type="plasmid" evidence="2">
    <name>CFBP8129_p211</name>
</geneLocation>
<accession>A0A6V7FI78</accession>
<proteinExistence type="predicted"/>
<organism evidence="2">
    <name type="scientific">Xanthomonas hortorum pv. gardneri</name>
    <dbReference type="NCBI Taxonomy" id="2754056"/>
    <lineage>
        <taxon>Bacteria</taxon>
        <taxon>Pseudomonadati</taxon>
        <taxon>Pseudomonadota</taxon>
        <taxon>Gammaproteobacteria</taxon>
        <taxon>Lysobacterales</taxon>
        <taxon>Lysobacteraceae</taxon>
        <taxon>Xanthomonas</taxon>
    </lineage>
</organism>
<evidence type="ECO:0000256" key="1">
    <source>
        <dbReference type="SAM" id="Phobius"/>
    </source>
</evidence>
<keyword evidence="1" id="KW-1133">Transmembrane helix</keyword>
<protein>
    <submittedName>
        <fullName evidence="2">Uncharacterized protein</fullName>
    </submittedName>
</protein>
<name>A0A6V7FI78_9XANT</name>
<keyword evidence="1" id="KW-0812">Transmembrane</keyword>
<dbReference type="AlphaFoldDB" id="A0A6V7FI78"/>
<feature type="transmembrane region" description="Helical" evidence="1">
    <location>
        <begin position="21"/>
        <end position="39"/>
    </location>
</feature>
<dbReference type="EMBL" id="LR828254">
    <property type="protein sequence ID" value="CAD0363008.1"/>
    <property type="molecule type" value="Genomic_DNA"/>
</dbReference>
<gene>
    <name evidence="2" type="ORF">CFBP8129_46680</name>
</gene>